<dbReference type="GO" id="GO:0007017">
    <property type="term" value="P:microtubule-based process"/>
    <property type="evidence" value="ECO:0007669"/>
    <property type="project" value="InterPro"/>
</dbReference>
<evidence type="ECO:0000256" key="8">
    <source>
        <dbReference type="ARBA" id="ARBA00023212"/>
    </source>
</evidence>
<keyword evidence="8 10" id="KW-0206">Cytoskeleton</keyword>
<dbReference type="VEuPathDB" id="FungiDB:H310_07216"/>
<dbReference type="AlphaFoldDB" id="A0A024U4T9"/>
<dbReference type="EMBL" id="QUSY01000226">
    <property type="protein sequence ID" value="RHY31285.1"/>
    <property type="molecule type" value="Genomic_DNA"/>
</dbReference>
<keyword evidence="3" id="KW-0813">Transport</keyword>
<dbReference type="OrthoDB" id="10033309at2759"/>
<dbReference type="PANTHER" id="PTHR11886:SF35">
    <property type="entry name" value="DYNEIN LIGHT CHAIN"/>
    <property type="match status" value="1"/>
</dbReference>
<dbReference type="GO" id="GO:0005868">
    <property type="term" value="C:cytoplasmic dynein complex"/>
    <property type="evidence" value="ECO:0007669"/>
    <property type="project" value="TreeGrafter"/>
</dbReference>
<keyword evidence="13" id="KW-1185">Reference proteome</keyword>
<dbReference type="GO" id="GO:0005634">
    <property type="term" value="C:nucleus"/>
    <property type="evidence" value="ECO:0007669"/>
    <property type="project" value="UniProtKB-SubCell"/>
</dbReference>
<dbReference type="SMART" id="SM01375">
    <property type="entry name" value="Dynein_light"/>
    <property type="match status" value="1"/>
</dbReference>
<dbReference type="GeneID" id="20084266"/>
<evidence type="ECO:0000256" key="3">
    <source>
        <dbReference type="ARBA" id="ARBA00022448"/>
    </source>
</evidence>
<dbReference type="STRING" id="157072.A0A024U4T9"/>
<evidence type="ECO:0000256" key="7">
    <source>
        <dbReference type="ARBA" id="ARBA00022927"/>
    </source>
</evidence>
<gene>
    <name evidence="12" type="ORF">DYB32_003628</name>
    <name evidence="11" type="ORF">H310_07216</name>
</gene>
<evidence type="ECO:0000313" key="11">
    <source>
        <dbReference type="EMBL" id="ETW00648.1"/>
    </source>
</evidence>
<comment type="similarity">
    <text evidence="10">Belongs to the dynein light chain family.</text>
</comment>
<dbReference type="GO" id="GO:0051028">
    <property type="term" value="P:mRNA transport"/>
    <property type="evidence" value="ECO:0007669"/>
    <property type="project" value="UniProtKB-KW"/>
</dbReference>
<reference evidence="11" key="1">
    <citation type="submission" date="2013-12" db="EMBL/GenBank/DDBJ databases">
        <title>The Genome Sequence of Aphanomyces invadans NJM9701.</title>
        <authorList>
            <consortium name="The Broad Institute Genomics Platform"/>
            <person name="Russ C."/>
            <person name="Tyler B."/>
            <person name="van West P."/>
            <person name="Dieguez-Uribeondo J."/>
            <person name="Young S.K."/>
            <person name="Zeng Q."/>
            <person name="Gargeya S."/>
            <person name="Fitzgerald M."/>
            <person name="Abouelleil A."/>
            <person name="Alvarado L."/>
            <person name="Chapman S.B."/>
            <person name="Gainer-Dewar J."/>
            <person name="Goldberg J."/>
            <person name="Griggs A."/>
            <person name="Gujja S."/>
            <person name="Hansen M."/>
            <person name="Howarth C."/>
            <person name="Imamovic A."/>
            <person name="Ireland A."/>
            <person name="Larimer J."/>
            <person name="McCowan C."/>
            <person name="Murphy C."/>
            <person name="Pearson M."/>
            <person name="Poon T.W."/>
            <person name="Priest M."/>
            <person name="Roberts A."/>
            <person name="Saif S."/>
            <person name="Shea T."/>
            <person name="Sykes S."/>
            <person name="Wortman J."/>
            <person name="Nusbaum C."/>
            <person name="Birren B."/>
        </authorList>
    </citation>
    <scope>NUCLEOTIDE SEQUENCE [LARGE SCALE GENOMIC DNA]</scope>
    <source>
        <strain evidence="11">NJM9701</strain>
    </source>
</reference>
<evidence type="ECO:0000256" key="6">
    <source>
        <dbReference type="ARBA" id="ARBA00022816"/>
    </source>
</evidence>
<protein>
    <recommendedName>
        <fullName evidence="10">Dynein light chain</fullName>
    </recommendedName>
</protein>
<dbReference type="InterPro" id="IPR001372">
    <property type="entry name" value="Dynein_light_chain_typ-1/2"/>
</dbReference>
<dbReference type="EMBL" id="KI913964">
    <property type="protein sequence ID" value="ETW00648.1"/>
    <property type="molecule type" value="Genomic_DNA"/>
</dbReference>
<comment type="subcellular location">
    <subcellularLocation>
        <location evidence="2 10">Cytoplasm</location>
        <location evidence="2 10">Cytoskeleton</location>
    </subcellularLocation>
    <subcellularLocation>
        <location evidence="1">Nucleus</location>
    </subcellularLocation>
</comment>
<keyword evidence="9" id="KW-0539">Nucleus</keyword>
<name>A0A024U4T9_9STRA</name>
<evidence type="ECO:0000256" key="5">
    <source>
        <dbReference type="ARBA" id="ARBA00022701"/>
    </source>
</evidence>
<dbReference type="GO" id="GO:0045505">
    <property type="term" value="F:dynein intermediate chain binding"/>
    <property type="evidence" value="ECO:0007669"/>
    <property type="project" value="TreeGrafter"/>
</dbReference>
<keyword evidence="6" id="KW-0509">mRNA transport</keyword>
<evidence type="ECO:0000313" key="13">
    <source>
        <dbReference type="Proteomes" id="UP000285060"/>
    </source>
</evidence>
<dbReference type="RefSeq" id="XP_008870783.1">
    <property type="nucleotide sequence ID" value="XM_008872561.1"/>
</dbReference>
<dbReference type="eggNOG" id="KOG3430">
    <property type="taxonomic scope" value="Eukaryota"/>
</dbReference>
<keyword evidence="7" id="KW-0653">Protein transport</keyword>
<evidence type="ECO:0000256" key="4">
    <source>
        <dbReference type="ARBA" id="ARBA00022490"/>
    </source>
</evidence>
<dbReference type="Proteomes" id="UP000285060">
    <property type="component" value="Unassembled WGS sequence"/>
</dbReference>
<keyword evidence="4 10" id="KW-0963">Cytoplasm</keyword>
<reference evidence="12 13" key="2">
    <citation type="submission" date="2018-08" db="EMBL/GenBank/DDBJ databases">
        <title>Aphanomyces genome sequencing and annotation.</title>
        <authorList>
            <person name="Minardi D."/>
            <person name="Oidtmann B."/>
            <person name="Van Der Giezen M."/>
            <person name="Studholme D.J."/>
        </authorList>
    </citation>
    <scope>NUCLEOTIDE SEQUENCE [LARGE SCALE GENOMIC DNA]</scope>
    <source>
        <strain evidence="12 13">NJM0002</strain>
    </source>
</reference>
<evidence type="ECO:0000256" key="10">
    <source>
        <dbReference type="RuleBase" id="RU365010"/>
    </source>
</evidence>
<dbReference type="Gene3D" id="3.30.740.10">
    <property type="entry name" value="Protein Inhibitor Of Neuronal Nitric Oxide Synthase"/>
    <property type="match status" value="1"/>
</dbReference>
<evidence type="ECO:0000256" key="1">
    <source>
        <dbReference type="ARBA" id="ARBA00004123"/>
    </source>
</evidence>
<organism evidence="11">
    <name type="scientific">Aphanomyces invadans</name>
    <dbReference type="NCBI Taxonomy" id="157072"/>
    <lineage>
        <taxon>Eukaryota</taxon>
        <taxon>Sar</taxon>
        <taxon>Stramenopiles</taxon>
        <taxon>Oomycota</taxon>
        <taxon>Saprolegniomycetes</taxon>
        <taxon>Saprolegniales</taxon>
        <taxon>Verrucalvaceae</taxon>
        <taxon>Aphanomyces</taxon>
    </lineage>
</organism>
<dbReference type="GO" id="GO:0015031">
    <property type="term" value="P:protein transport"/>
    <property type="evidence" value="ECO:0007669"/>
    <property type="project" value="UniProtKB-KW"/>
</dbReference>
<dbReference type="PANTHER" id="PTHR11886">
    <property type="entry name" value="DYNEIN LIGHT CHAIN"/>
    <property type="match status" value="1"/>
</dbReference>
<accession>A0A024U4T9</accession>
<proteinExistence type="inferred from homology"/>
<keyword evidence="5 10" id="KW-0493">Microtubule</keyword>
<dbReference type="FunFam" id="3.30.740.10:FF:000005">
    <property type="entry name" value="Dynein light chain"/>
    <property type="match status" value="1"/>
</dbReference>
<dbReference type="GO" id="GO:0005874">
    <property type="term" value="C:microtubule"/>
    <property type="evidence" value="ECO:0007669"/>
    <property type="project" value="UniProtKB-KW"/>
</dbReference>
<dbReference type="Pfam" id="PF01221">
    <property type="entry name" value="Dynein_light"/>
    <property type="match status" value="1"/>
</dbReference>
<evidence type="ECO:0000256" key="9">
    <source>
        <dbReference type="ARBA" id="ARBA00023242"/>
    </source>
</evidence>
<keyword evidence="10" id="KW-0243">Dynein</keyword>
<sequence>MGEAPSWQHMWGARVKMPCDMEDDVLEDVIKTVTKRLSQYDTEEWEKKGLQVCEDIRDHLDKRWDPHWVVCIGRNFGSYVTHVTRHFVYFYYNEKAILVYKAG</sequence>
<keyword evidence="10" id="KW-0505">Motor protein</keyword>
<evidence type="ECO:0000256" key="2">
    <source>
        <dbReference type="ARBA" id="ARBA00004245"/>
    </source>
</evidence>
<dbReference type="InterPro" id="IPR037177">
    <property type="entry name" value="DLC_sf"/>
</dbReference>
<dbReference type="SUPFAM" id="SSF54648">
    <property type="entry name" value="DLC"/>
    <property type="match status" value="1"/>
</dbReference>
<evidence type="ECO:0000313" key="12">
    <source>
        <dbReference type="EMBL" id="RHY31285.1"/>
    </source>
</evidence>